<dbReference type="EMBL" id="MHRF01000007">
    <property type="protein sequence ID" value="OHA18196.1"/>
    <property type="molecule type" value="Genomic_DNA"/>
</dbReference>
<gene>
    <name evidence="3" type="ORF">A2664_01875</name>
</gene>
<sequence>MGNQRYIQAVAGTFLFLLMFCGVSVVYASDDHDSHWDWGDQGGRYSFCDQNWGGWWNRFNFCNDRHSEKPPLVYLFATKYAIKAGKSTTLYWDAKRADSCTVSGSGWSGSRPIKAEEIVSPAVTTTYIITCTNTFGSYTDSATITVKGVIPPPPPPPAPELSLGALPLIVIVGNTSTLSWSSTNATTCEASGGWSGTKILSSNEIVAISATTTYSLACGNGIATTSKSVTVDAVIPPPPPVDACLNIEGVQETIPNGYHLDSGQCVPDIPETLDLCSNIEGEQTTIPDGYHAEGSECLPDAVPPTGIDHVVINEVYYDVDAVHGVETTGSNNNEWIELYNGTGAPVDIGGWKISDANATDTLPSIILPDGGSVIITGTSTTASFWDFHGAPVIVLNSAIGNSLSNTGDVVYLSNISGVVDAVSYGENTDAFSPSVIDVVEGHSIQRIDPDVDTDTATDWEGSEVPTSGSLGPVVPI</sequence>
<feature type="region of interest" description="Disordered" evidence="1">
    <location>
        <begin position="448"/>
        <end position="476"/>
    </location>
</feature>
<protein>
    <recommendedName>
        <fullName evidence="2">LTD domain-containing protein</fullName>
    </recommendedName>
</protein>
<evidence type="ECO:0000313" key="3">
    <source>
        <dbReference type="EMBL" id="OHA18196.1"/>
    </source>
</evidence>
<feature type="domain" description="LTD" evidence="2">
    <location>
        <begin position="296"/>
        <end position="426"/>
    </location>
</feature>
<feature type="compositionally biased region" description="Acidic residues" evidence="1">
    <location>
        <begin position="450"/>
        <end position="461"/>
    </location>
</feature>
<dbReference type="Gene3D" id="2.60.40.1260">
    <property type="entry name" value="Lamin Tail domain"/>
    <property type="match status" value="1"/>
</dbReference>
<dbReference type="SUPFAM" id="SSF74853">
    <property type="entry name" value="Lamin A/C globular tail domain"/>
    <property type="match status" value="1"/>
</dbReference>
<dbReference type="PROSITE" id="PS51841">
    <property type="entry name" value="LTD"/>
    <property type="match status" value="1"/>
</dbReference>
<dbReference type="AlphaFoldDB" id="A0A1G2M2R5"/>
<dbReference type="InterPro" id="IPR036415">
    <property type="entry name" value="Lamin_tail_dom_sf"/>
</dbReference>
<dbReference type="Proteomes" id="UP000178873">
    <property type="component" value="Unassembled WGS sequence"/>
</dbReference>
<dbReference type="InterPro" id="IPR001322">
    <property type="entry name" value="Lamin_tail_dom"/>
</dbReference>
<evidence type="ECO:0000313" key="4">
    <source>
        <dbReference type="Proteomes" id="UP000178873"/>
    </source>
</evidence>
<reference evidence="3 4" key="1">
    <citation type="journal article" date="2016" name="Nat. Commun.">
        <title>Thousands of microbial genomes shed light on interconnected biogeochemical processes in an aquifer system.</title>
        <authorList>
            <person name="Anantharaman K."/>
            <person name="Brown C.T."/>
            <person name="Hug L.A."/>
            <person name="Sharon I."/>
            <person name="Castelle C.J."/>
            <person name="Probst A.J."/>
            <person name="Thomas B.C."/>
            <person name="Singh A."/>
            <person name="Wilkins M.J."/>
            <person name="Karaoz U."/>
            <person name="Brodie E.L."/>
            <person name="Williams K.H."/>
            <person name="Hubbard S.S."/>
            <person name="Banfield J.F."/>
        </authorList>
    </citation>
    <scope>NUCLEOTIDE SEQUENCE [LARGE SCALE GENOMIC DNA]</scope>
</reference>
<dbReference type="Pfam" id="PF00932">
    <property type="entry name" value="LTD"/>
    <property type="match status" value="1"/>
</dbReference>
<proteinExistence type="predicted"/>
<accession>A0A1G2M2R5</accession>
<dbReference type="STRING" id="1802301.A2664_01875"/>
<comment type="caution">
    <text evidence="3">The sequence shown here is derived from an EMBL/GenBank/DDBJ whole genome shotgun (WGS) entry which is preliminary data.</text>
</comment>
<organism evidence="3 4">
    <name type="scientific">Candidatus Taylorbacteria bacterium RIFCSPHIGHO2_01_FULL_46_22b</name>
    <dbReference type="NCBI Taxonomy" id="1802301"/>
    <lineage>
        <taxon>Bacteria</taxon>
        <taxon>Candidatus Tayloriibacteriota</taxon>
    </lineage>
</organism>
<name>A0A1G2M2R5_9BACT</name>
<evidence type="ECO:0000259" key="2">
    <source>
        <dbReference type="PROSITE" id="PS51841"/>
    </source>
</evidence>
<evidence type="ECO:0000256" key="1">
    <source>
        <dbReference type="SAM" id="MobiDB-lite"/>
    </source>
</evidence>